<name>A0A6I3MD83_9MICO</name>
<reference evidence="2 3" key="1">
    <citation type="submission" date="2019-11" db="EMBL/GenBank/DDBJ databases">
        <title>Agromyces kandeliae sp. nov., isolated from mangrove soil.</title>
        <authorList>
            <person name="Wang R."/>
        </authorList>
    </citation>
    <scope>NUCLEOTIDE SEQUENCE [LARGE SCALE GENOMIC DNA]</scope>
    <source>
        <strain evidence="2 3">JCM 11433</strain>
    </source>
</reference>
<feature type="transmembrane region" description="Helical" evidence="1">
    <location>
        <begin position="38"/>
        <end position="60"/>
    </location>
</feature>
<dbReference type="AlphaFoldDB" id="A0A6I3MD83"/>
<dbReference type="Proteomes" id="UP000433071">
    <property type="component" value="Unassembled WGS sequence"/>
</dbReference>
<evidence type="ECO:0000256" key="1">
    <source>
        <dbReference type="SAM" id="Phobius"/>
    </source>
</evidence>
<keyword evidence="1" id="KW-0812">Transmembrane</keyword>
<organism evidence="2 3">
    <name type="scientific">Agromyces bracchium</name>
    <dbReference type="NCBI Taxonomy" id="88376"/>
    <lineage>
        <taxon>Bacteria</taxon>
        <taxon>Bacillati</taxon>
        <taxon>Actinomycetota</taxon>
        <taxon>Actinomycetes</taxon>
        <taxon>Micrococcales</taxon>
        <taxon>Microbacteriaceae</taxon>
        <taxon>Agromyces</taxon>
    </lineage>
</organism>
<accession>A0A6I3MD83</accession>
<protein>
    <submittedName>
        <fullName evidence="2">Uncharacterized protein</fullName>
    </submittedName>
</protein>
<gene>
    <name evidence="2" type="ORF">GJ743_17215</name>
</gene>
<comment type="caution">
    <text evidence="2">The sequence shown here is derived from an EMBL/GenBank/DDBJ whole genome shotgun (WGS) entry which is preliminary data.</text>
</comment>
<evidence type="ECO:0000313" key="2">
    <source>
        <dbReference type="EMBL" id="MTH70112.1"/>
    </source>
</evidence>
<feature type="transmembrane region" description="Helical" evidence="1">
    <location>
        <begin position="206"/>
        <end position="225"/>
    </location>
</feature>
<keyword evidence="3" id="KW-1185">Reference proteome</keyword>
<sequence>MAVGRRIAPAGMTGVIAGVVVVGTGAATLGAATGGSTFALGAAQVGVLAGVLTIVGTVIVRRLWLAGTITNSVDATVDPEAAGIIPVALVTRSVSDWWVAATILRIAERGIIVIHHVSSADIGGGHDRIRFELIGDPTAVEAAALAGDDDAAVARALFGHRLAHGVQAAGAPSAATRARLAKVGRSGAREAARSYVDTVPKRWRRALFALDLLAFIAGLVVLSRANRPEEALVAAAALVMGSVA</sequence>
<feature type="transmembrane region" description="Helical" evidence="1">
    <location>
        <begin position="12"/>
        <end position="32"/>
    </location>
</feature>
<evidence type="ECO:0000313" key="3">
    <source>
        <dbReference type="Proteomes" id="UP000433071"/>
    </source>
</evidence>
<proteinExistence type="predicted"/>
<dbReference type="EMBL" id="WMLB01000042">
    <property type="protein sequence ID" value="MTH70112.1"/>
    <property type="molecule type" value="Genomic_DNA"/>
</dbReference>
<keyword evidence="1" id="KW-0472">Membrane</keyword>
<keyword evidence="1" id="KW-1133">Transmembrane helix</keyword>